<dbReference type="STRING" id="1242993.ehr_00157"/>
<accession>A0A4Q6I466</accession>
<dbReference type="SUPFAM" id="SSF51161">
    <property type="entry name" value="Trimeric LpxA-like enzymes"/>
    <property type="match status" value="1"/>
</dbReference>
<organism evidence="1 2">
    <name type="scientific">Ehrlichia minasensis</name>
    <dbReference type="NCBI Taxonomy" id="1242993"/>
    <lineage>
        <taxon>Bacteria</taxon>
        <taxon>Pseudomonadati</taxon>
        <taxon>Pseudomonadota</taxon>
        <taxon>Alphaproteobacteria</taxon>
        <taxon>Rickettsiales</taxon>
        <taxon>Anaplasmataceae</taxon>
        <taxon>Ehrlichia</taxon>
    </lineage>
</organism>
<dbReference type="InterPro" id="IPR047324">
    <property type="entry name" value="LbH_gamma_CA-like"/>
</dbReference>
<dbReference type="RefSeq" id="WP_129992624.1">
    <property type="nucleotide sequence ID" value="NZ_QOHL01000011.1"/>
</dbReference>
<dbReference type="Proteomes" id="UP000293377">
    <property type="component" value="Unassembled WGS sequence"/>
</dbReference>
<gene>
    <name evidence="1" type="ORF">DRF75_02880</name>
</gene>
<comment type="caution">
    <text evidence="1">The sequence shown here is derived from an EMBL/GenBank/DDBJ whole genome shotgun (WGS) entry which is preliminary data.</text>
</comment>
<dbReference type="PANTHER" id="PTHR13061">
    <property type="entry name" value="DYNACTIN SUBUNIT P25"/>
    <property type="match status" value="1"/>
</dbReference>
<keyword evidence="2" id="KW-1185">Reference proteome</keyword>
<evidence type="ECO:0000313" key="2">
    <source>
        <dbReference type="Proteomes" id="UP000293377"/>
    </source>
</evidence>
<dbReference type="InterPro" id="IPR050484">
    <property type="entry name" value="Transf_Hexapept/Carb_Anhydrase"/>
</dbReference>
<proteinExistence type="predicted"/>
<dbReference type="AlphaFoldDB" id="A0A4Q6I466"/>
<protein>
    <submittedName>
        <fullName evidence="1">Gamma carbonic anhydrase family protein</fullName>
    </submittedName>
</protein>
<reference evidence="1 2" key="1">
    <citation type="submission" date="2018-06" db="EMBL/GenBank/DDBJ databases">
        <title>Complete Genome Sequence of Ehrlichia minasensis Isolated From Cattle.</title>
        <authorList>
            <person name="Aguiar D.M."/>
            <person name="Araujo J.P.A.Jr."/>
            <person name="Nakazato L."/>
            <person name="Bard E."/>
            <person name="Cabezas-Cruz A."/>
        </authorList>
    </citation>
    <scope>NUCLEOTIDE SEQUENCE [LARGE SCALE GENOMIC DNA]</scope>
    <source>
        <strain evidence="1 2">B11</strain>
    </source>
</reference>
<sequence>MHNIISYRSFVPNVDSTVFIASTASIVGSVYIGRDASIWYNSVLRGDVGLISIGEGTNIQDNTVIHVDRNNGDTEVGKMVTVGHGCVLHACQIHDYVFVGMGSIIMDKVVMEENTMLAAGSLVTKGKVIKSGELWAGRPAKFFRMLSKEELSHIKESADNYIRLAQEYLEFR</sequence>
<dbReference type="Gene3D" id="2.160.10.10">
    <property type="entry name" value="Hexapeptide repeat proteins"/>
    <property type="match status" value="1"/>
</dbReference>
<dbReference type="EMBL" id="QOHL01000011">
    <property type="protein sequence ID" value="RZB12662.1"/>
    <property type="molecule type" value="Genomic_DNA"/>
</dbReference>
<dbReference type="PANTHER" id="PTHR13061:SF29">
    <property type="entry name" value="GAMMA CARBONIC ANHYDRASE-LIKE 1, MITOCHONDRIAL-RELATED"/>
    <property type="match status" value="1"/>
</dbReference>
<dbReference type="InterPro" id="IPR011004">
    <property type="entry name" value="Trimer_LpxA-like_sf"/>
</dbReference>
<evidence type="ECO:0000313" key="1">
    <source>
        <dbReference type="EMBL" id="RZB12662.1"/>
    </source>
</evidence>
<dbReference type="CDD" id="cd04645">
    <property type="entry name" value="LbH_gamma_CA_like"/>
    <property type="match status" value="1"/>
</dbReference>
<name>A0A4Q6I466_9RICK</name>